<evidence type="ECO:0000256" key="2">
    <source>
        <dbReference type="ARBA" id="ARBA00008488"/>
    </source>
</evidence>
<dbReference type="PANTHER" id="PTHR20855">
    <property type="entry name" value="ADIPOR/PROGESTIN RECEPTOR-RELATED"/>
    <property type="match status" value="1"/>
</dbReference>
<keyword evidence="5 7" id="KW-1133">Transmembrane helix</keyword>
<dbReference type="RefSeq" id="WP_324691170.1">
    <property type="nucleotide sequence ID" value="NZ_BAABCR010000004.1"/>
</dbReference>
<comment type="subcellular location">
    <subcellularLocation>
        <location evidence="1">Cell membrane</location>
        <topology evidence="1">Multi-pass membrane protein</topology>
    </subcellularLocation>
</comment>
<dbReference type="InterPro" id="IPR005744">
    <property type="entry name" value="Hy-lIII"/>
</dbReference>
<dbReference type="PANTHER" id="PTHR20855:SF3">
    <property type="entry name" value="LD03007P"/>
    <property type="match status" value="1"/>
</dbReference>
<evidence type="ECO:0000256" key="3">
    <source>
        <dbReference type="ARBA" id="ARBA00022475"/>
    </source>
</evidence>
<evidence type="ECO:0000313" key="9">
    <source>
        <dbReference type="Proteomes" id="UP001500968"/>
    </source>
</evidence>
<feature type="transmembrane region" description="Helical" evidence="7">
    <location>
        <begin position="186"/>
        <end position="207"/>
    </location>
</feature>
<evidence type="ECO:0000256" key="5">
    <source>
        <dbReference type="ARBA" id="ARBA00022989"/>
    </source>
</evidence>
<dbReference type="Proteomes" id="UP001500968">
    <property type="component" value="Unassembled WGS sequence"/>
</dbReference>
<proteinExistence type="inferred from homology"/>
<sequence>MKERAQTRQEELANALTHGLGIVLCVLAMPVVLTITFNQADLTSFYGIAAFAVGVLLVYSSSTLYHFVQEKKIKNILKIADHISIYFLIAGTYTPLMIKYLPTSTAFVFLTTMWCIVLFGTLFKIFFIHKFEWFSVILYLAMGWMIVFVIKPLIHNVPLTVFWWILGGGLSYTVGVYFYVKSHKPFYHAIWHVFVLLGTILHFVAICKSL</sequence>
<comment type="similarity">
    <text evidence="2">Belongs to the UPF0073 (Hly-III) family.</text>
</comment>
<keyword evidence="4 7" id="KW-0812">Transmembrane</keyword>
<name>A0ABP7TDC2_9FLAO</name>
<organism evidence="8 9">
    <name type="scientific">Flavobacterium cheonhonense</name>
    <dbReference type="NCBI Taxonomy" id="706185"/>
    <lineage>
        <taxon>Bacteria</taxon>
        <taxon>Pseudomonadati</taxon>
        <taxon>Bacteroidota</taxon>
        <taxon>Flavobacteriia</taxon>
        <taxon>Flavobacteriales</taxon>
        <taxon>Flavobacteriaceae</taxon>
        <taxon>Flavobacterium</taxon>
    </lineage>
</organism>
<keyword evidence="3" id="KW-1003">Cell membrane</keyword>
<keyword evidence="6 7" id="KW-0472">Membrane</keyword>
<feature type="transmembrane region" description="Helical" evidence="7">
    <location>
        <begin position="106"/>
        <end position="127"/>
    </location>
</feature>
<gene>
    <name evidence="8" type="ORF">GCM10022386_04700</name>
</gene>
<dbReference type="Pfam" id="PF03006">
    <property type="entry name" value="HlyIII"/>
    <property type="match status" value="1"/>
</dbReference>
<evidence type="ECO:0000256" key="7">
    <source>
        <dbReference type="SAM" id="Phobius"/>
    </source>
</evidence>
<protein>
    <submittedName>
        <fullName evidence="8">Hemolysin III family protein</fullName>
    </submittedName>
</protein>
<evidence type="ECO:0000256" key="4">
    <source>
        <dbReference type="ARBA" id="ARBA00022692"/>
    </source>
</evidence>
<feature type="transmembrane region" description="Helical" evidence="7">
    <location>
        <begin position="45"/>
        <end position="68"/>
    </location>
</feature>
<feature type="transmembrane region" description="Helical" evidence="7">
    <location>
        <begin position="12"/>
        <end position="33"/>
    </location>
</feature>
<dbReference type="NCBIfam" id="TIGR01065">
    <property type="entry name" value="hlyIII"/>
    <property type="match status" value="1"/>
</dbReference>
<feature type="transmembrane region" description="Helical" evidence="7">
    <location>
        <begin position="133"/>
        <end position="154"/>
    </location>
</feature>
<evidence type="ECO:0000313" key="8">
    <source>
        <dbReference type="EMBL" id="GAA4024597.1"/>
    </source>
</evidence>
<evidence type="ECO:0000256" key="6">
    <source>
        <dbReference type="ARBA" id="ARBA00023136"/>
    </source>
</evidence>
<keyword evidence="9" id="KW-1185">Reference proteome</keyword>
<dbReference type="EMBL" id="BAABCR010000004">
    <property type="protein sequence ID" value="GAA4024597.1"/>
    <property type="molecule type" value="Genomic_DNA"/>
</dbReference>
<evidence type="ECO:0000256" key="1">
    <source>
        <dbReference type="ARBA" id="ARBA00004651"/>
    </source>
</evidence>
<feature type="transmembrane region" description="Helical" evidence="7">
    <location>
        <begin position="161"/>
        <end position="180"/>
    </location>
</feature>
<accession>A0ABP7TDC2</accession>
<comment type="caution">
    <text evidence="8">The sequence shown here is derived from an EMBL/GenBank/DDBJ whole genome shotgun (WGS) entry which is preliminary data.</text>
</comment>
<dbReference type="InterPro" id="IPR004254">
    <property type="entry name" value="AdipoR/HlyIII-related"/>
</dbReference>
<reference evidence="9" key="1">
    <citation type="journal article" date="2019" name="Int. J. Syst. Evol. Microbiol.">
        <title>The Global Catalogue of Microorganisms (GCM) 10K type strain sequencing project: providing services to taxonomists for standard genome sequencing and annotation.</title>
        <authorList>
            <consortium name="The Broad Institute Genomics Platform"/>
            <consortium name="The Broad Institute Genome Sequencing Center for Infectious Disease"/>
            <person name="Wu L."/>
            <person name="Ma J."/>
        </authorList>
    </citation>
    <scope>NUCLEOTIDE SEQUENCE [LARGE SCALE GENOMIC DNA]</scope>
    <source>
        <strain evidence="9">JCM 17064</strain>
    </source>
</reference>